<proteinExistence type="inferred from homology"/>
<dbReference type="InterPro" id="IPR008928">
    <property type="entry name" value="6-hairpin_glycosidase_sf"/>
</dbReference>
<dbReference type="InterPro" id="IPR037018">
    <property type="entry name" value="GH65_N"/>
</dbReference>
<evidence type="ECO:0000313" key="8">
    <source>
        <dbReference type="Proteomes" id="UP001501072"/>
    </source>
</evidence>
<protein>
    <submittedName>
        <fullName evidence="7">Glycosyl hydrolase family 65 protein</fullName>
    </submittedName>
</protein>
<dbReference type="Gene3D" id="1.50.10.10">
    <property type="match status" value="1"/>
</dbReference>
<dbReference type="InterPro" id="IPR005194">
    <property type="entry name" value="Glyco_hydro_65_C"/>
</dbReference>
<reference evidence="8" key="1">
    <citation type="journal article" date="2019" name="Int. J. Syst. Evol. Microbiol.">
        <title>The Global Catalogue of Microorganisms (GCM) 10K type strain sequencing project: providing services to taxonomists for standard genome sequencing and annotation.</title>
        <authorList>
            <consortium name="The Broad Institute Genomics Platform"/>
            <consortium name="The Broad Institute Genome Sequencing Center for Infectious Disease"/>
            <person name="Wu L."/>
            <person name="Ma J."/>
        </authorList>
    </citation>
    <scope>NUCLEOTIDE SEQUENCE [LARGE SCALE GENOMIC DNA]</scope>
    <source>
        <strain evidence="8">JCM 11269</strain>
    </source>
</reference>
<dbReference type="InterPro" id="IPR017045">
    <property type="entry name" value="Malt_Pase/Glycosyl_Hdrlase"/>
</dbReference>
<evidence type="ECO:0000256" key="1">
    <source>
        <dbReference type="ARBA" id="ARBA00006768"/>
    </source>
</evidence>
<dbReference type="SUPFAM" id="SSF48208">
    <property type="entry name" value="Six-hairpin glycosidases"/>
    <property type="match status" value="1"/>
</dbReference>
<evidence type="ECO:0000259" key="4">
    <source>
        <dbReference type="Pfam" id="PF03632"/>
    </source>
</evidence>
<organism evidence="7 8">
    <name type="scientific">Streptomyces thermogriseus</name>
    <dbReference type="NCBI Taxonomy" id="75292"/>
    <lineage>
        <taxon>Bacteria</taxon>
        <taxon>Bacillati</taxon>
        <taxon>Actinomycetota</taxon>
        <taxon>Actinomycetes</taxon>
        <taxon>Kitasatosporales</taxon>
        <taxon>Streptomycetaceae</taxon>
        <taxon>Streptomyces</taxon>
    </lineage>
</organism>
<evidence type="ECO:0000259" key="5">
    <source>
        <dbReference type="Pfam" id="PF03633"/>
    </source>
</evidence>
<feature type="domain" description="Glycoside hydrolase family 65 central catalytic" evidence="4">
    <location>
        <begin position="327"/>
        <end position="680"/>
    </location>
</feature>
<feature type="region of interest" description="Disordered" evidence="3">
    <location>
        <begin position="743"/>
        <end position="826"/>
    </location>
</feature>
<dbReference type="InterPro" id="IPR012341">
    <property type="entry name" value="6hp_glycosidase-like_sf"/>
</dbReference>
<dbReference type="Gene3D" id="2.60.420.10">
    <property type="entry name" value="Maltose phosphorylase, domain 3"/>
    <property type="match status" value="1"/>
</dbReference>
<dbReference type="GO" id="GO:0016787">
    <property type="term" value="F:hydrolase activity"/>
    <property type="evidence" value="ECO:0007669"/>
    <property type="project" value="UniProtKB-KW"/>
</dbReference>
<comment type="caution">
    <text evidence="7">The sequence shown here is derived from an EMBL/GenBank/DDBJ whole genome shotgun (WGS) entry which is preliminary data.</text>
</comment>
<name>A0ABP4DNQ2_9ACTN</name>
<dbReference type="Proteomes" id="UP001501072">
    <property type="component" value="Unassembled WGS sequence"/>
</dbReference>
<dbReference type="Gene3D" id="2.70.98.40">
    <property type="entry name" value="Glycoside hydrolase, family 65, N-terminal domain"/>
    <property type="match status" value="1"/>
</dbReference>
<evidence type="ECO:0000256" key="3">
    <source>
        <dbReference type="SAM" id="MobiDB-lite"/>
    </source>
</evidence>
<dbReference type="Pfam" id="PF03633">
    <property type="entry name" value="Glyco_hydro_65C"/>
    <property type="match status" value="1"/>
</dbReference>
<keyword evidence="7" id="KW-0378">Hydrolase</keyword>
<dbReference type="InterPro" id="IPR005195">
    <property type="entry name" value="Glyco_hydro_65_M"/>
</dbReference>
<feature type="compositionally biased region" description="Basic and acidic residues" evidence="3">
    <location>
        <begin position="782"/>
        <end position="791"/>
    </location>
</feature>
<dbReference type="InterPro" id="IPR011013">
    <property type="entry name" value="Gal_mutarotase_sf_dom"/>
</dbReference>
<dbReference type="SUPFAM" id="SSF74650">
    <property type="entry name" value="Galactose mutarotase-like"/>
    <property type="match status" value="1"/>
</dbReference>
<dbReference type="EMBL" id="BAAAHU010000058">
    <property type="protein sequence ID" value="GAA1014835.1"/>
    <property type="molecule type" value="Genomic_DNA"/>
</dbReference>
<dbReference type="Pfam" id="PF03636">
    <property type="entry name" value="Glyco_hydro_65N"/>
    <property type="match status" value="1"/>
</dbReference>
<feature type="compositionally biased region" description="Low complexity" evidence="3">
    <location>
        <begin position="767"/>
        <end position="780"/>
    </location>
</feature>
<evidence type="ECO:0000256" key="2">
    <source>
        <dbReference type="ARBA" id="ARBA00023295"/>
    </source>
</evidence>
<evidence type="ECO:0000313" key="7">
    <source>
        <dbReference type="EMBL" id="GAA1014835.1"/>
    </source>
</evidence>
<feature type="domain" description="Glycoside hydrolase family 65 N-terminal" evidence="6">
    <location>
        <begin position="16"/>
        <end position="270"/>
    </location>
</feature>
<gene>
    <name evidence="7" type="ORF">GCM10009564_45550</name>
</gene>
<evidence type="ECO:0000259" key="6">
    <source>
        <dbReference type="Pfam" id="PF03636"/>
    </source>
</evidence>
<accession>A0ABP4DNQ2</accession>
<dbReference type="PIRSF" id="PIRSF036289">
    <property type="entry name" value="Glycosyl_hydrolase_malt_phosph"/>
    <property type="match status" value="1"/>
</dbReference>
<sequence length="843" mass="92974">MIVHGAYTVEPWRVRETELNLDVLAQSESLFALSNGHVGWRGNLDEGEPHGLPGSYLNGVYEVHPLPYAEAGYGYPESGRTVINVTNGKVLRLLVDDEPFDLRYGRLVSHERVLDLRRGVMERVCEWCSPAGTRIRVRATRMVSLTQRSIAAIAYEVEAVDRRARVVVQSELVANEQLPPSGGDPRTASVLQSPLQPEQDFAHGHRLRLVHRTRHSGLRVAVAADHVVTGPEQTTTVGESHPDLARLTIGSVLEPGQRLRVEKFVSHGWSSTRSLPAMSAQVDAALAAAGDGGWARLADEQRAYLDDFWACADVEVDGDEEIQQAVRFGLFHVLQAGARAEQRAIPAKGLTGSGYDGHAFWDTEMFVLPVLAHTLPEAVAEALRWRQRTLPAARERAAQLGLRGAAFPWRTIEGREGSAYWPAGTAAFHVNADIAHAVVHYTETTGDEDFERDTGLELLVETARLWRSLGHHDHRGVFHIDGVTGPDEYSALADDNTYTNLMARANLLAAARAVERHPKEAERLGADSEESASWRDAAEAMHIPYNSELRVHEQHAGFTRYQRWDFAGTRADQYPLMLHFPYFDLYRKQVVKQADLVLAMYTCSAEFDDEHIARNFAYYEPLTVRDSSLSACVQAVIAAQAGHLRLAYDYTAEAALMDLEDLEHNTRDGLHIASLAGTWMALVAGFGGARRAGGTLEFAPRLPEKFSRLAFRLLFRGRRLRVEITRQGAAYTLLDGPPLTIRHHGTPVALQPDTPVERPLPPPRAPARPAAAPAPQAQHPLRLRDTDDGRQTARPMSRSRRVRSCSGLSPVTNCRRAATGSGPRPRASCIACAVSSAALFAGR</sequence>
<keyword evidence="8" id="KW-1185">Reference proteome</keyword>
<dbReference type="PANTHER" id="PTHR11051:SF13">
    <property type="entry name" value="GLYCOSYL TRANSFERASE"/>
    <property type="match status" value="1"/>
</dbReference>
<comment type="similarity">
    <text evidence="1">Belongs to the glycosyl hydrolase 65 family.</text>
</comment>
<feature type="domain" description="Glycoside hydrolase family 65 C-terminal" evidence="5">
    <location>
        <begin position="690"/>
        <end position="750"/>
    </location>
</feature>
<dbReference type="Pfam" id="PF03632">
    <property type="entry name" value="Glyco_hydro_65m"/>
    <property type="match status" value="1"/>
</dbReference>
<dbReference type="PANTHER" id="PTHR11051">
    <property type="entry name" value="GLYCOSYL HYDROLASE-RELATED"/>
    <property type="match status" value="1"/>
</dbReference>
<keyword evidence="2" id="KW-0326">Glycosidase</keyword>
<dbReference type="InterPro" id="IPR005196">
    <property type="entry name" value="Glyco_hydro_65_N"/>
</dbReference>